<feature type="binding site" evidence="3">
    <location>
        <position position="57"/>
    </location>
    <ligand>
        <name>substrate</name>
    </ligand>
</feature>
<dbReference type="Pfam" id="PF00300">
    <property type="entry name" value="His_Phos_1"/>
    <property type="match status" value="1"/>
</dbReference>
<dbReference type="KEGG" id="aaco:K1I37_12340"/>
<gene>
    <name evidence="4" type="ORF">K1I37_12340</name>
</gene>
<dbReference type="InterPro" id="IPR051695">
    <property type="entry name" value="Phosphoglycerate_Mutase"/>
</dbReference>
<organism evidence="4 5">
    <name type="scientific">Alicyclobacillus acidoterrestris (strain ATCC 49025 / DSM 3922 / CIP 106132 / NCIMB 13137 / GD3B)</name>
    <dbReference type="NCBI Taxonomy" id="1356854"/>
    <lineage>
        <taxon>Bacteria</taxon>
        <taxon>Bacillati</taxon>
        <taxon>Bacillota</taxon>
        <taxon>Bacilli</taxon>
        <taxon>Bacillales</taxon>
        <taxon>Alicyclobacillaceae</taxon>
        <taxon>Alicyclobacillus</taxon>
    </lineage>
</organism>
<protein>
    <submittedName>
        <fullName evidence="4">Histidine phosphatase family protein</fullName>
    </submittedName>
</protein>
<reference evidence="5" key="1">
    <citation type="journal article" date="2022" name="G3 (Bethesda)">
        <title>Unveiling the complete genome sequence of Alicyclobacillus acidoterrestris DSM 3922T, a taint-producing strain.</title>
        <authorList>
            <person name="Leonardo I.C."/>
            <person name="Barreto Crespo M.T."/>
            <person name="Gaspar F.B."/>
        </authorList>
    </citation>
    <scope>NUCLEOTIDE SEQUENCE [LARGE SCALE GENOMIC DNA]</scope>
    <source>
        <strain evidence="5">DSM 3922</strain>
    </source>
</reference>
<dbReference type="CDD" id="cd07067">
    <property type="entry name" value="HP_PGM_like"/>
    <property type="match status" value="1"/>
</dbReference>
<dbReference type="GO" id="GO:0004331">
    <property type="term" value="F:fructose-2,6-bisphosphate 2-phosphatase activity"/>
    <property type="evidence" value="ECO:0007669"/>
    <property type="project" value="TreeGrafter"/>
</dbReference>
<evidence type="ECO:0000256" key="2">
    <source>
        <dbReference type="PIRSR" id="PIRSR613078-1"/>
    </source>
</evidence>
<keyword evidence="1" id="KW-0378">Hydrolase</keyword>
<dbReference type="RefSeq" id="WP_021295684.1">
    <property type="nucleotide sequence ID" value="NZ_AURB01000101.1"/>
</dbReference>
<dbReference type="InterPro" id="IPR001345">
    <property type="entry name" value="PG/BPGM_mutase_AS"/>
</dbReference>
<dbReference type="STRING" id="1356854.N007_03770"/>
<dbReference type="OrthoDB" id="9782128at2"/>
<proteinExistence type="predicted"/>
<accession>A0A9E7CYG4</accession>
<feature type="binding site" evidence="3">
    <location>
        <begin position="7"/>
        <end position="14"/>
    </location>
    <ligand>
        <name>substrate</name>
    </ligand>
</feature>
<evidence type="ECO:0000256" key="3">
    <source>
        <dbReference type="PIRSR" id="PIRSR613078-2"/>
    </source>
</evidence>
<dbReference type="Proteomes" id="UP000829401">
    <property type="component" value="Chromosome"/>
</dbReference>
<dbReference type="SUPFAM" id="SSF53254">
    <property type="entry name" value="Phosphoglycerate mutase-like"/>
    <property type="match status" value="1"/>
</dbReference>
<dbReference type="EMBL" id="CP080467">
    <property type="protein sequence ID" value="UNO47497.1"/>
    <property type="molecule type" value="Genomic_DNA"/>
</dbReference>
<dbReference type="PANTHER" id="PTHR46517:SF1">
    <property type="entry name" value="FRUCTOSE-2,6-BISPHOSPHATASE TIGAR"/>
    <property type="match status" value="1"/>
</dbReference>
<dbReference type="GO" id="GO:0005829">
    <property type="term" value="C:cytosol"/>
    <property type="evidence" value="ECO:0007669"/>
    <property type="project" value="TreeGrafter"/>
</dbReference>
<feature type="active site" description="Proton donor/acceptor" evidence="2">
    <location>
        <position position="81"/>
    </location>
</feature>
<dbReference type="PROSITE" id="PS00175">
    <property type="entry name" value="PG_MUTASE"/>
    <property type="match status" value="1"/>
</dbReference>
<dbReference type="eggNOG" id="COG0406">
    <property type="taxonomic scope" value="Bacteria"/>
</dbReference>
<dbReference type="PANTHER" id="PTHR46517">
    <property type="entry name" value="FRUCTOSE-2,6-BISPHOSPHATASE TIGAR"/>
    <property type="match status" value="1"/>
</dbReference>
<dbReference type="InterPro" id="IPR013078">
    <property type="entry name" value="His_Pase_superF_clade-1"/>
</dbReference>
<evidence type="ECO:0000313" key="5">
    <source>
        <dbReference type="Proteomes" id="UP000829401"/>
    </source>
</evidence>
<sequence>MDIWLIRHGETDWNVSGRVQGWTDIPLNQTGRTQAQKLASYLEGIPFRQIYASDLSRALNTARAIAEKTGTPISTTRRLREQYFGQAEGLLREEKERRFPNGIPGAETPHDVEQRISQFLTDLVATPVQGRVILATHGGVVRAALRWLGQQNEPIDNTSITCLKYEGGAFRITAINATPHLLTPASLPTVSRMDISQHG</sequence>
<keyword evidence="5" id="KW-1185">Reference proteome</keyword>
<dbReference type="GO" id="GO:0045820">
    <property type="term" value="P:negative regulation of glycolytic process"/>
    <property type="evidence" value="ECO:0007669"/>
    <property type="project" value="TreeGrafter"/>
</dbReference>
<dbReference type="GO" id="GO:0043456">
    <property type="term" value="P:regulation of pentose-phosphate shunt"/>
    <property type="evidence" value="ECO:0007669"/>
    <property type="project" value="TreeGrafter"/>
</dbReference>
<evidence type="ECO:0000256" key="1">
    <source>
        <dbReference type="ARBA" id="ARBA00022801"/>
    </source>
</evidence>
<dbReference type="InterPro" id="IPR029033">
    <property type="entry name" value="His_PPase_superfam"/>
</dbReference>
<accession>T0BY11</accession>
<dbReference type="AlphaFoldDB" id="T0BY11"/>
<feature type="active site" description="Tele-phosphohistidine intermediate" evidence="2">
    <location>
        <position position="8"/>
    </location>
</feature>
<dbReference type="Gene3D" id="3.40.50.1240">
    <property type="entry name" value="Phosphoglycerate mutase-like"/>
    <property type="match status" value="1"/>
</dbReference>
<evidence type="ECO:0000313" key="4">
    <source>
        <dbReference type="EMBL" id="UNO47497.1"/>
    </source>
</evidence>
<name>T0BY11_ALIAG</name>
<dbReference type="SMART" id="SM00855">
    <property type="entry name" value="PGAM"/>
    <property type="match status" value="1"/>
</dbReference>